<proteinExistence type="predicted"/>
<dbReference type="GO" id="GO:0042645">
    <property type="term" value="C:mitochondrial nucleoid"/>
    <property type="evidence" value="ECO:0007669"/>
    <property type="project" value="TreeGrafter"/>
</dbReference>
<evidence type="ECO:0000313" key="2">
    <source>
        <dbReference type="EMBL" id="CAA0841360.1"/>
    </source>
</evidence>
<dbReference type="GO" id="GO:0006264">
    <property type="term" value="P:mitochondrial DNA replication"/>
    <property type="evidence" value="ECO:0007669"/>
    <property type="project" value="TreeGrafter"/>
</dbReference>
<dbReference type="SUPFAM" id="SSF50249">
    <property type="entry name" value="Nucleic acid-binding proteins"/>
    <property type="match status" value="1"/>
</dbReference>
<dbReference type="Gene3D" id="2.40.50.140">
    <property type="entry name" value="Nucleic acid-binding proteins"/>
    <property type="match status" value="1"/>
</dbReference>
<evidence type="ECO:0000313" key="3">
    <source>
        <dbReference type="Proteomes" id="UP001153555"/>
    </source>
</evidence>
<dbReference type="InterPro" id="IPR012340">
    <property type="entry name" value="NA-bd_OB-fold"/>
</dbReference>
<dbReference type="GO" id="GO:0003697">
    <property type="term" value="F:single-stranded DNA binding"/>
    <property type="evidence" value="ECO:0007669"/>
    <property type="project" value="InterPro"/>
</dbReference>
<organism evidence="2 3">
    <name type="scientific">Striga hermonthica</name>
    <name type="common">Purple witchweed</name>
    <name type="synonym">Buchnera hermonthica</name>
    <dbReference type="NCBI Taxonomy" id="68872"/>
    <lineage>
        <taxon>Eukaryota</taxon>
        <taxon>Viridiplantae</taxon>
        <taxon>Streptophyta</taxon>
        <taxon>Embryophyta</taxon>
        <taxon>Tracheophyta</taxon>
        <taxon>Spermatophyta</taxon>
        <taxon>Magnoliopsida</taxon>
        <taxon>eudicotyledons</taxon>
        <taxon>Gunneridae</taxon>
        <taxon>Pentapetalae</taxon>
        <taxon>asterids</taxon>
        <taxon>lamiids</taxon>
        <taxon>Lamiales</taxon>
        <taxon>Orobanchaceae</taxon>
        <taxon>Buchnereae</taxon>
        <taxon>Striga</taxon>
    </lineage>
</organism>
<dbReference type="PANTHER" id="PTHR10302">
    <property type="entry name" value="SINGLE-STRANDED DNA-BINDING PROTEIN"/>
    <property type="match status" value="1"/>
</dbReference>
<evidence type="ECO:0000256" key="1">
    <source>
        <dbReference type="ARBA" id="ARBA00023125"/>
    </source>
</evidence>
<reference evidence="2" key="1">
    <citation type="submission" date="2019-12" db="EMBL/GenBank/DDBJ databases">
        <authorList>
            <person name="Scholes J."/>
        </authorList>
    </citation>
    <scope>NUCLEOTIDE SEQUENCE</scope>
</reference>
<comment type="caution">
    <text evidence="2">The sequence shown here is derived from an EMBL/GenBank/DDBJ whole genome shotgun (WGS) entry which is preliminary data.</text>
</comment>
<dbReference type="PANTHER" id="PTHR10302:SF16">
    <property type="entry name" value="NUCLEIC ACID-BINDING, OB-FOLD-LIKE PROTEIN"/>
    <property type="match status" value="1"/>
</dbReference>
<dbReference type="Pfam" id="PF00436">
    <property type="entry name" value="SSB"/>
    <property type="match status" value="1"/>
</dbReference>
<name>A0A9N7NRK9_STRHE</name>
<gene>
    <name evidence="2" type="ORF">SHERM_07373</name>
</gene>
<keyword evidence="1" id="KW-0238">DNA-binding</keyword>
<dbReference type="InterPro" id="IPR011344">
    <property type="entry name" value="ssDNA-bd"/>
</dbReference>
<dbReference type="AlphaFoldDB" id="A0A9N7NRK9"/>
<protein>
    <submittedName>
        <fullName evidence="2">Nucleic acid-binding- OB-fold-like protein</fullName>
    </submittedName>
</protein>
<dbReference type="InterPro" id="IPR000424">
    <property type="entry name" value="Primosome_PriB/ssb"/>
</dbReference>
<dbReference type="Proteomes" id="UP001153555">
    <property type="component" value="Unassembled WGS sequence"/>
</dbReference>
<dbReference type="OrthoDB" id="1078367at2759"/>
<keyword evidence="3" id="KW-1185">Reference proteome</keyword>
<dbReference type="EMBL" id="CACSLK010034108">
    <property type="protein sequence ID" value="CAA0841360.1"/>
    <property type="molecule type" value="Genomic_DNA"/>
</dbReference>
<sequence>MEGHPCVAEILMARRISSCRAFRISVIPTARSAISRPIDSFCRVRASIAASLLSSVGSFCFGRTTRRRSDLKSSFQVEILKFSGAFVDTRGSIEYKGPPRFDDEGSTEYTGLPIVDIEESTGYEGPPVFDEEPSVASMEDECHVVVESYVRPRVVPGMDVFSELEDGFSWSFIQQAYVSDNSHIVLEKDKVESWCHRFFLVSIPCSWPVKLVRGWPGPRHLQAILVGQLGQAPIRKKQKSGKTVTLLSVGTGGIQNNRRPLDHEDPREYANRCNVQWHRVAAYPQRLGDLAVKSSIPCSIMYVEGNLESKIFNDLITSLIRRIREVSVRKNERVVFLGSGGDSKQTSRAVVSDVGYY</sequence>
<accession>A0A9N7NRK9</accession>